<keyword evidence="1" id="KW-1133">Transmembrane helix</keyword>
<evidence type="ECO:0000313" key="3">
    <source>
        <dbReference type="Proteomes" id="UP000176228"/>
    </source>
</evidence>
<evidence type="ECO:0000313" key="2">
    <source>
        <dbReference type="EMBL" id="OGG35039.1"/>
    </source>
</evidence>
<feature type="transmembrane region" description="Helical" evidence="1">
    <location>
        <begin position="45"/>
        <end position="62"/>
    </location>
</feature>
<protein>
    <submittedName>
        <fullName evidence="2">Uncharacterized protein</fullName>
    </submittedName>
</protein>
<gene>
    <name evidence="2" type="ORF">A2968_00210</name>
</gene>
<accession>A0A1F6BDL3</accession>
<name>A0A1F6BDL3_9BACT</name>
<reference evidence="2 3" key="1">
    <citation type="journal article" date="2016" name="Nat. Commun.">
        <title>Thousands of microbial genomes shed light on interconnected biogeochemical processes in an aquifer system.</title>
        <authorList>
            <person name="Anantharaman K."/>
            <person name="Brown C.T."/>
            <person name="Hug L.A."/>
            <person name="Sharon I."/>
            <person name="Castelle C.J."/>
            <person name="Probst A.J."/>
            <person name="Thomas B.C."/>
            <person name="Singh A."/>
            <person name="Wilkins M.J."/>
            <person name="Karaoz U."/>
            <person name="Brodie E.L."/>
            <person name="Williams K.H."/>
            <person name="Hubbard S.S."/>
            <person name="Banfield J.F."/>
        </authorList>
    </citation>
    <scope>NUCLEOTIDE SEQUENCE [LARGE SCALE GENOMIC DNA]</scope>
</reference>
<comment type="caution">
    <text evidence="2">The sequence shown here is derived from an EMBL/GenBank/DDBJ whole genome shotgun (WGS) entry which is preliminary data.</text>
</comment>
<evidence type="ECO:0000256" key="1">
    <source>
        <dbReference type="SAM" id="Phobius"/>
    </source>
</evidence>
<keyword evidence="1" id="KW-0812">Transmembrane</keyword>
<sequence length="128" mass="14630">MLAADLRQNIIVALYLLFIHNYIAFAYLTGLIIGIILSLYRPSRFATMIFLAFAILLFSFEYDKHLIAAFREQTLNSLITITPHFRLQRLLNLLISDVLPVIFYLIGWGLLFASIILAALNLGKKKKV</sequence>
<dbReference type="AlphaFoldDB" id="A0A1F6BDL3"/>
<proteinExistence type="predicted"/>
<keyword evidence="1" id="KW-0472">Membrane</keyword>
<dbReference type="EMBL" id="MFJU01000028">
    <property type="protein sequence ID" value="OGG35039.1"/>
    <property type="molecule type" value="Genomic_DNA"/>
</dbReference>
<dbReference type="Proteomes" id="UP000176228">
    <property type="component" value="Unassembled WGS sequence"/>
</dbReference>
<feature type="transmembrane region" description="Helical" evidence="1">
    <location>
        <begin position="12"/>
        <end position="39"/>
    </location>
</feature>
<feature type="transmembrane region" description="Helical" evidence="1">
    <location>
        <begin position="101"/>
        <end position="122"/>
    </location>
</feature>
<organism evidence="2 3">
    <name type="scientific">Candidatus Gottesmanbacteria bacterium RIFCSPLOWO2_01_FULL_42_22</name>
    <dbReference type="NCBI Taxonomy" id="1798391"/>
    <lineage>
        <taxon>Bacteria</taxon>
        <taxon>Candidatus Gottesmaniibacteriota</taxon>
    </lineage>
</organism>